<evidence type="ECO:0000256" key="1">
    <source>
        <dbReference type="ARBA" id="ARBA00023015"/>
    </source>
</evidence>
<keyword evidence="4" id="KW-0804">Transcription</keyword>
<protein>
    <submittedName>
        <fullName evidence="6">FliA/WhiG family RNA polymerase sigma factor</fullName>
    </submittedName>
</protein>
<evidence type="ECO:0000256" key="3">
    <source>
        <dbReference type="ARBA" id="ARBA00023125"/>
    </source>
</evidence>
<sequence>MKNSLYHVDREKLILDHLPLVKLTLNRLSHALPPHIDKDDLLEAGIVGLIEAANRFDPSHGSNFASFAKARIRGAIVDELRSQDWVPRSLRKKAKEVEDLYVRLESKLGRLPTDEEMADALGISEGEYSKLMGDMNFVSIYSLEELSELLFDQERDLLESIPDTEHRDPFEEAEIADKVRILAEALGELDERERLVLTLYYYEELTISEIGKVLGRAKSTVSEIHTKALLKLKARLKSKLGKSVDTPSS</sequence>
<gene>
    <name evidence="6" type="ORF">ENF32_04885</name>
</gene>
<dbReference type="Pfam" id="PF04545">
    <property type="entry name" value="Sigma70_r4"/>
    <property type="match status" value="1"/>
</dbReference>
<dbReference type="GO" id="GO:0016987">
    <property type="term" value="F:sigma factor activity"/>
    <property type="evidence" value="ECO:0007669"/>
    <property type="project" value="UniProtKB-KW"/>
</dbReference>
<evidence type="ECO:0000256" key="4">
    <source>
        <dbReference type="ARBA" id="ARBA00023163"/>
    </source>
</evidence>
<feature type="domain" description="RNA polymerase sigma-70" evidence="5">
    <location>
        <begin position="40"/>
        <end position="53"/>
    </location>
</feature>
<evidence type="ECO:0000259" key="5">
    <source>
        <dbReference type="PROSITE" id="PS00715"/>
    </source>
</evidence>
<dbReference type="InterPro" id="IPR000943">
    <property type="entry name" value="RNA_pol_sigma70"/>
</dbReference>
<evidence type="ECO:0000313" key="6">
    <source>
        <dbReference type="EMBL" id="HDD53384.1"/>
    </source>
</evidence>
<keyword evidence="2" id="KW-0731">Sigma factor</keyword>
<dbReference type="Gene3D" id="1.20.140.160">
    <property type="match status" value="1"/>
</dbReference>
<comment type="caution">
    <text evidence="6">The sequence shown here is derived from an EMBL/GenBank/DDBJ whole genome shotgun (WGS) entry which is preliminary data.</text>
</comment>
<dbReference type="NCBIfam" id="NF005413">
    <property type="entry name" value="PRK06986.1"/>
    <property type="match status" value="1"/>
</dbReference>
<dbReference type="PANTHER" id="PTHR30385:SF7">
    <property type="entry name" value="RNA POLYMERASE SIGMA FACTOR FLIA"/>
    <property type="match status" value="1"/>
</dbReference>
<dbReference type="PROSITE" id="PS00715">
    <property type="entry name" value="SIGMA70_1"/>
    <property type="match status" value="1"/>
</dbReference>
<organism evidence="6">
    <name type="scientific">Thermosulfidibacter takaii</name>
    <dbReference type="NCBI Taxonomy" id="412593"/>
    <lineage>
        <taxon>Bacteria</taxon>
        <taxon>Pseudomonadati</taxon>
        <taxon>Thermosulfidibacterota</taxon>
        <taxon>Thermosulfidibacteria</taxon>
        <taxon>Thermosulfidibacterales</taxon>
        <taxon>Thermosulfidibacteraceae</taxon>
    </lineage>
</organism>
<dbReference type="PRINTS" id="PR00046">
    <property type="entry name" value="SIGMA70FCT"/>
</dbReference>
<dbReference type="InterPro" id="IPR007630">
    <property type="entry name" value="RNA_pol_sigma70_r4"/>
</dbReference>
<dbReference type="EMBL" id="DQWS01000181">
    <property type="protein sequence ID" value="HDD53384.1"/>
    <property type="molecule type" value="Genomic_DNA"/>
</dbReference>
<dbReference type="PANTHER" id="PTHR30385">
    <property type="entry name" value="SIGMA FACTOR F FLAGELLAR"/>
    <property type="match status" value="1"/>
</dbReference>
<dbReference type="PIRSF" id="PIRSF000770">
    <property type="entry name" value="RNA_pol_sigma-SigE/K"/>
    <property type="match status" value="1"/>
</dbReference>
<evidence type="ECO:0000256" key="2">
    <source>
        <dbReference type="ARBA" id="ARBA00023082"/>
    </source>
</evidence>
<dbReference type="Pfam" id="PF04539">
    <property type="entry name" value="Sigma70_r3"/>
    <property type="match status" value="1"/>
</dbReference>
<dbReference type="InterPro" id="IPR014284">
    <property type="entry name" value="RNA_pol_sigma-70_dom"/>
</dbReference>
<dbReference type="NCBIfam" id="TIGR02479">
    <property type="entry name" value="FliA_WhiG"/>
    <property type="match status" value="1"/>
</dbReference>
<keyword evidence="3" id="KW-0238">DNA-binding</keyword>
<accession>A0A7C0U6M7</accession>
<name>A0A7C0U6M7_9BACT</name>
<dbReference type="InterPro" id="IPR012845">
    <property type="entry name" value="RNA_pol_sigma_FliA_WhiG"/>
</dbReference>
<dbReference type="Proteomes" id="UP000885690">
    <property type="component" value="Unassembled WGS sequence"/>
</dbReference>
<proteinExistence type="predicted"/>
<dbReference type="AlphaFoldDB" id="A0A7C0U6M7"/>
<dbReference type="GO" id="GO:0003899">
    <property type="term" value="F:DNA-directed RNA polymerase activity"/>
    <property type="evidence" value="ECO:0007669"/>
    <property type="project" value="InterPro"/>
</dbReference>
<dbReference type="SUPFAM" id="SSF88946">
    <property type="entry name" value="Sigma2 domain of RNA polymerase sigma factors"/>
    <property type="match status" value="1"/>
</dbReference>
<dbReference type="InterPro" id="IPR007627">
    <property type="entry name" value="RNA_pol_sigma70_r2"/>
</dbReference>
<dbReference type="InterPro" id="IPR013325">
    <property type="entry name" value="RNA_pol_sigma_r2"/>
</dbReference>
<keyword evidence="1" id="KW-0805">Transcription regulation</keyword>
<dbReference type="InterPro" id="IPR007624">
    <property type="entry name" value="RNA_pol_sigma70_r3"/>
</dbReference>
<dbReference type="Gene3D" id="1.10.1740.10">
    <property type="match status" value="1"/>
</dbReference>
<dbReference type="SUPFAM" id="SSF88659">
    <property type="entry name" value="Sigma3 and sigma4 domains of RNA polymerase sigma factors"/>
    <property type="match status" value="2"/>
</dbReference>
<reference evidence="6" key="1">
    <citation type="journal article" date="2020" name="mSystems">
        <title>Genome- and Community-Level Interaction Insights into Carbon Utilization and Element Cycling Functions of Hydrothermarchaeota in Hydrothermal Sediment.</title>
        <authorList>
            <person name="Zhou Z."/>
            <person name="Liu Y."/>
            <person name="Xu W."/>
            <person name="Pan J."/>
            <person name="Luo Z.H."/>
            <person name="Li M."/>
        </authorList>
    </citation>
    <scope>NUCLEOTIDE SEQUENCE [LARGE SCALE GENOMIC DNA]</scope>
    <source>
        <strain evidence="6">HyVt-115</strain>
    </source>
</reference>
<dbReference type="GO" id="GO:0003677">
    <property type="term" value="F:DNA binding"/>
    <property type="evidence" value="ECO:0007669"/>
    <property type="project" value="UniProtKB-KW"/>
</dbReference>
<dbReference type="Pfam" id="PF04542">
    <property type="entry name" value="Sigma70_r2"/>
    <property type="match status" value="1"/>
</dbReference>
<dbReference type="InterPro" id="IPR013324">
    <property type="entry name" value="RNA_pol_sigma_r3/r4-like"/>
</dbReference>
<dbReference type="NCBIfam" id="TIGR02937">
    <property type="entry name" value="sigma70-ECF"/>
    <property type="match status" value="1"/>
</dbReference>
<dbReference type="GO" id="GO:0006352">
    <property type="term" value="P:DNA-templated transcription initiation"/>
    <property type="evidence" value="ECO:0007669"/>
    <property type="project" value="InterPro"/>
</dbReference>
<dbReference type="CDD" id="cd06171">
    <property type="entry name" value="Sigma70_r4"/>
    <property type="match status" value="1"/>
</dbReference>